<dbReference type="AlphaFoldDB" id="A0A381QIY6"/>
<evidence type="ECO:0000313" key="1">
    <source>
        <dbReference type="EMBL" id="SUZ78864.1"/>
    </source>
</evidence>
<name>A0A381QIY6_9ZZZZ</name>
<gene>
    <name evidence="1" type="ORF">METZ01_LOCUS31718</name>
</gene>
<proteinExistence type="predicted"/>
<dbReference type="EMBL" id="UINC01001370">
    <property type="protein sequence ID" value="SUZ78864.1"/>
    <property type="molecule type" value="Genomic_DNA"/>
</dbReference>
<sequence>MKNMKEFQISPLQDIKGFLILLILPLGMVGEQAGIPLNTKPYLEPETKIA</sequence>
<accession>A0A381QIY6</accession>
<protein>
    <submittedName>
        <fullName evidence="1">Uncharacterized protein</fullName>
    </submittedName>
</protein>
<reference evidence="1" key="1">
    <citation type="submission" date="2018-05" db="EMBL/GenBank/DDBJ databases">
        <authorList>
            <person name="Lanie J.A."/>
            <person name="Ng W.-L."/>
            <person name="Kazmierczak K.M."/>
            <person name="Andrzejewski T.M."/>
            <person name="Davidsen T.M."/>
            <person name="Wayne K.J."/>
            <person name="Tettelin H."/>
            <person name="Glass J.I."/>
            <person name="Rusch D."/>
            <person name="Podicherti R."/>
            <person name="Tsui H.-C.T."/>
            <person name="Winkler M.E."/>
        </authorList>
    </citation>
    <scope>NUCLEOTIDE SEQUENCE</scope>
</reference>
<organism evidence="1">
    <name type="scientific">marine metagenome</name>
    <dbReference type="NCBI Taxonomy" id="408172"/>
    <lineage>
        <taxon>unclassified sequences</taxon>
        <taxon>metagenomes</taxon>
        <taxon>ecological metagenomes</taxon>
    </lineage>
</organism>